<dbReference type="EMBL" id="BMVN01000030">
    <property type="protein sequence ID" value="GHA51420.1"/>
    <property type="molecule type" value="Genomic_DNA"/>
</dbReference>
<sequence>MRCWASPASTWWAKVSAGLGAGFVAGVLRAALLMRRFLPRPWRSPAETVGCCFRKPAGPDLTPDHEAPTMVTKSKQPRDLRRG</sequence>
<reference evidence="4" key="1">
    <citation type="journal article" date="2019" name="Int. J. Syst. Evol. Microbiol.">
        <title>The Global Catalogue of Microorganisms (GCM) 10K type strain sequencing project: providing services to taxonomists for standard genome sequencing and annotation.</title>
        <authorList>
            <consortium name="The Broad Institute Genomics Platform"/>
            <consortium name="The Broad Institute Genome Sequencing Center for Infectious Disease"/>
            <person name="Wu L."/>
            <person name="Ma J."/>
        </authorList>
    </citation>
    <scope>NUCLEOTIDE SEQUENCE [LARGE SCALE GENOMIC DNA]</scope>
    <source>
        <strain evidence="4">JCM 4733</strain>
    </source>
</reference>
<evidence type="ECO:0000256" key="2">
    <source>
        <dbReference type="SAM" id="Phobius"/>
    </source>
</evidence>
<organism evidence="3 4">
    <name type="scientific">Streptomyces canarius</name>
    <dbReference type="NCBI Taxonomy" id="285453"/>
    <lineage>
        <taxon>Bacteria</taxon>
        <taxon>Bacillati</taxon>
        <taxon>Actinomycetota</taxon>
        <taxon>Actinomycetes</taxon>
        <taxon>Kitasatosporales</taxon>
        <taxon>Streptomycetaceae</taxon>
        <taxon>Streptomyces</taxon>
    </lineage>
</organism>
<dbReference type="Proteomes" id="UP000653644">
    <property type="component" value="Unassembled WGS sequence"/>
</dbReference>
<name>A0ABQ3D0U7_9ACTN</name>
<evidence type="ECO:0000313" key="3">
    <source>
        <dbReference type="EMBL" id="GHA51420.1"/>
    </source>
</evidence>
<feature type="transmembrane region" description="Helical" evidence="2">
    <location>
        <begin position="12"/>
        <end position="34"/>
    </location>
</feature>
<gene>
    <name evidence="3" type="ORF">GCM10010345_64850</name>
</gene>
<keyword evidence="2" id="KW-0472">Membrane</keyword>
<evidence type="ECO:0000256" key="1">
    <source>
        <dbReference type="SAM" id="MobiDB-lite"/>
    </source>
</evidence>
<keyword evidence="2" id="KW-0812">Transmembrane</keyword>
<feature type="region of interest" description="Disordered" evidence="1">
    <location>
        <begin position="55"/>
        <end position="83"/>
    </location>
</feature>
<evidence type="ECO:0000313" key="4">
    <source>
        <dbReference type="Proteomes" id="UP000653644"/>
    </source>
</evidence>
<proteinExistence type="predicted"/>
<keyword evidence="2" id="KW-1133">Transmembrane helix</keyword>
<protein>
    <submittedName>
        <fullName evidence="3">Uncharacterized protein</fullName>
    </submittedName>
</protein>
<accession>A0ABQ3D0U7</accession>
<comment type="caution">
    <text evidence="3">The sequence shown here is derived from an EMBL/GenBank/DDBJ whole genome shotgun (WGS) entry which is preliminary data.</text>
</comment>
<keyword evidence="4" id="KW-1185">Reference proteome</keyword>